<dbReference type="SMART" id="SM00419">
    <property type="entry name" value="HTH_CRP"/>
    <property type="match status" value="1"/>
</dbReference>
<organism evidence="2 3">
    <name type="scientific">Caldimonas mangrovi</name>
    <dbReference type="NCBI Taxonomy" id="2944811"/>
    <lineage>
        <taxon>Bacteria</taxon>
        <taxon>Pseudomonadati</taxon>
        <taxon>Pseudomonadota</taxon>
        <taxon>Betaproteobacteria</taxon>
        <taxon>Burkholderiales</taxon>
        <taxon>Sphaerotilaceae</taxon>
        <taxon>Caldimonas</taxon>
    </lineage>
</organism>
<evidence type="ECO:0000259" key="1">
    <source>
        <dbReference type="PROSITE" id="PS51063"/>
    </source>
</evidence>
<evidence type="ECO:0000313" key="3">
    <source>
        <dbReference type="Proteomes" id="UP001165541"/>
    </source>
</evidence>
<name>A0ABT0YV37_9BURK</name>
<dbReference type="PROSITE" id="PS51063">
    <property type="entry name" value="HTH_CRP_2"/>
    <property type="match status" value="1"/>
</dbReference>
<evidence type="ECO:0000313" key="2">
    <source>
        <dbReference type="EMBL" id="MCM5681961.1"/>
    </source>
</evidence>
<gene>
    <name evidence="2" type="ORF">M8A51_20735</name>
</gene>
<comment type="caution">
    <text evidence="2">The sequence shown here is derived from an EMBL/GenBank/DDBJ whole genome shotgun (WGS) entry which is preliminary data.</text>
</comment>
<dbReference type="Gene3D" id="1.10.10.10">
    <property type="entry name" value="Winged helix-like DNA-binding domain superfamily/Winged helix DNA-binding domain"/>
    <property type="match status" value="1"/>
</dbReference>
<keyword evidence="3" id="KW-1185">Reference proteome</keyword>
<sequence length="82" mass="9397">MRGLRTDQITLRLIHAEIGDRLGMKLETICRAMSRRARDNVVRLAGRGRRDVQIPDVGALRAFIQRRRAARSPGSQPRHRGR</sequence>
<dbReference type="SUPFAM" id="SSF46785">
    <property type="entry name" value="Winged helix' DNA-binding domain"/>
    <property type="match status" value="1"/>
</dbReference>
<dbReference type="InterPro" id="IPR036390">
    <property type="entry name" value="WH_DNA-bd_sf"/>
</dbReference>
<dbReference type="EMBL" id="JAMKFE010000015">
    <property type="protein sequence ID" value="MCM5681961.1"/>
    <property type="molecule type" value="Genomic_DNA"/>
</dbReference>
<dbReference type="RefSeq" id="WP_251780511.1">
    <property type="nucleotide sequence ID" value="NZ_JAMKFE010000015.1"/>
</dbReference>
<dbReference type="InterPro" id="IPR012318">
    <property type="entry name" value="HTH_CRP"/>
</dbReference>
<dbReference type="Proteomes" id="UP001165541">
    <property type="component" value="Unassembled WGS sequence"/>
</dbReference>
<accession>A0ABT0YV37</accession>
<dbReference type="InterPro" id="IPR036388">
    <property type="entry name" value="WH-like_DNA-bd_sf"/>
</dbReference>
<dbReference type="Pfam" id="PF13545">
    <property type="entry name" value="HTH_Crp_2"/>
    <property type="match status" value="1"/>
</dbReference>
<feature type="domain" description="HTH crp-type" evidence="1">
    <location>
        <begin position="1"/>
        <end position="58"/>
    </location>
</feature>
<protein>
    <submittedName>
        <fullName evidence="2">Helix-turn-helix domain-containing protein</fullName>
    </submittedName>
</protein>
<proteinExistence type="predicted"/>
<reference evidence="2" key="1">
    <citation type="submission" date="2022-05" db="EMBL/GenBank/DDBJ databases">
        <title>Schlegelella sp. nov., isolated from mangrove soil.</title>
        <authorList>
            <person name="Liu Y."/>
            <person name="Ge X."/>
            <person name="Liu W."/>
        </authorList>
    </citation>
    <scope>NUCLEOTIDE SEQUENCE</scope>
    <source>
        <strain evidence="2">S2-27</strain>
    </source>
</reference>